<dbReference type="EMBL" id="BNBD01000016">
    <property type="protein sequence ID" value="GHF67447.1"/>
    <property type="molecule type" value="Genomic_DNA"/>
</dbReference>
<comment type="caution">
    <text evidence="1">The sequence shown here is derived from an EMBL/GenBank/DDBJ whole genome shotgun (WGS) entry which is preliminary data.</text>
</comment>
<evidence type="ECO:0000313" key="1">
    <source>
        <dbReference type="EMBL" id="GHF67447.1"/>
    </source>
</evidence>
<gene>
    <name evidence="1" type="ORF">GCM10010218_56160</name>
</gene>
<evidence type="ECO:0000313" key="2">
    <source>
        <dbReference type="Proteomes" id="UP000638313"/>
    </source>
</evidence>
<proteinExistence type="predicted"/>
<keyword evidence="2" id="KW-1185">Reference proteome</keyword>
<organism evidence="1 2">
    <name type="scientific">Streptomyces mashuensis</name>
    <dbReference type="NCBI Taxonomy" id="33904"/>
    <lineage>
        <taxon>Bacteria</taxon>
        <taxon>Bacillati</taxon>
        <taxon>Actinomycetota</taxon>
        <taxon>Actinomycetes</taxon>
        <taxon>Kitasatosporales</taxon>
        <taxon>Streptomycetaceae</taxon>
        <taxon>Streptomyces</taxon>
    </lineage>
</organism>
<accession>A0A919EFW7</accession>
<dbReference type="AlphaFoldDB" id="A0A919EFW7"/>
<protein>
    <submittedName>
        <fullName evidence="1">Uncharacterized protein</fullName>
    </submittedName>
</protein>
<dbReference type="RefSeq" id="WP_190132541.1">
    <property type="nucleotide sequence ID" value="NZ_BNBD01000016.1"/>
</dbReference>
<sequence length="78" mass="8232">MQPTLSETHLARIRAAITDYGIKLCGTSGVPVCVPVRTGFPACPDCGRLGASVLLKPGTLEGGELTYEGCEHTFTIPR</sequence>
<dbReference type="Proteomes" id="UP000638313">
    <property type="component" value="Unassembled WGS sequence"/>
</dbReference>
<reference evidence="1" key="2">
    <citation type="submission" date="2020-09" db="EMBL/GenBank/DDBJ databases">
        <authorList>
            <person name="Sun Q."/>
            <person name="Ohkuma M."/>
        </authorList>
    </citation>
    <scope>NUCLEOTIDE SEQUENCE</scope>
    <source>
        <strain evidence="1">JCM 4059</strain>
    </source>
</reference>
<name>A0A919EFW7_9ACTN</name>
<reference evidence="1" key="1">
    <citation type="journal article" date="2014" name="Int. J. Syst. Evol. Microbiol.">
        <title>Complete genome sequence of Corynebacterium casei LMG S-19264T (=DSM 44701T), isolated from a smear-ripened cheese.</title>
        <authorList>
            <consortium name="US DOE Joint Genome Institute (JGI-PGF)"/>
            <person name="Walter F."/>
            <person name="Albersmeier A."/>
            <person name="Kalinowski J."/>
            <person name="Ruckert C."/>
        </authorList>
    </citation>
    <scope>NUCLEOTIDE SEQUENCE</scope>
    <source>
        <strain evidence="1">JCM 4059</strain>
    </source>
</reference>